<gene>
    <name evidence="1" type="ORF">NPIL_352451</name>
</gene>
<keyword evidence="2" id="KW-1185">Reference proteome</keyword>
<evidence type="ECO:0000313" key="1">
    <source>
        <dbReference type="EMBL" id="GFT98167.1"/>
    </source>
</evidence>
<proteinExistence type="predicted"/>
<reference evidence="1" key="1">
    <citation type="submission" date="2020-08" db="EMBL/GenBank/DDBJ databases">
        <title>Multicomponent nature underlies the extraordinary mechanical properties of spider dragline silk.</title>
        <authorList>
            <person name="Kono N."/>
            <person name="Nakamura H."/>
            <person name="Mori M."/>
            <person name="Yoshida Y."/>
            <person name="Ohtoshi R."/>
            <person name="Malay A.D."/>
            <person name="Moran D.A.P."/>
            <person name="Tomita M."/>
            <person name="Numata K."/>
            <person name="Arakawa K."/>
        </authorList>
    </citation>
    <scope>NUCLEOTIDE SEQUENCE</scope>
</reference>
<sequence length="80" mass="8741">MFGKLRIPLSPDPQFCSTQSRHSFFSPGHGSVAPVPEGDSGVRIFLACVVHLIRAKYASVKISTRPKDELIKPAFVMKAS</sequence>
<dbReference type="AlphaFoldDB" id="A0A8X6UAK0"/>
<protein>
    <submittedName>
        <fullName evidence="1">Uncharacterized protein</fullName>
    </submittedName>
</protein>
<comment type="caution">
    <text evidence="1">The sequence shown here is derived from an EMBL/GenBank/DDBJ whole genome shotgun (WGS) entry which is preliminary data.</text>
</comment>
<dbReference type="EMBL" id="BMAW01075711">
    <property type="protein sequence ID" value="GFT98167.1"/>
    <property type="molecule type" value="Genomic_DNA"/>
</dbReference>
<evidence type="ECO:0000313" key="2">
    <source>
        <dbReference type="Proteomes" id="UP000887013"/>
    </source>
</evidence>
<accession>A0A8X6UAK0</accession>
<organism evidence="1 2">
    <name type="scientific">Nephila pilipes</name>
    <name type="common">Giant wood spider</name>
    <name type="synonym">Nephila maculata</name>
    <dbReference type="NCBI Taxonomy" id="299642"/>
    <lineage>
        <taxon>Eukaryota</taxon>
        <taxon>Metazoa</taxon>
        <taxon>Ecdysozoa</taxon>
        <taxon>Arthropoda</taxon>
        <taxon>Chelicerata</taxon>
        <taxon>Arachnida</taxon>
        <taxon>Araneae</taxon>
        <taxon>Araneomorphae</taxon>
        <taxon>Entelegynae</taxon>
        <taxon>Araneoidea</taxon>
        <taxon>Nephilidae</taxon>
        <taxon>Nephila</taxon>
    </lineage>
</organism>
<dbReference type="Proteomes" id="UP000887013">
    <property type="component" value="Unassembled WGS sequence"/>
</dbReference>
<name>A0A8X6UAK0_NEPPI</name>